<evidence type="ECO:0000313" key="1">
    <source>
        <dbReference type="EMBL" id="KAE8654991.1"/>
    </source>
</evidence>
<reference evidence="1" key="1">
    <citation type="submission" date="2019-09" db="EMBL/GenBank/DDBJ databases">
        <title>Draft genome information of white flower Hibiscus syriacus.</title>
        <authorList>
            <person name="Kim Y.-M."/>
        </authorList>
    </citation>
    <scope>NUCLEOTIDE SEQUENCE [LARGE SCALE GENOMIC DNA]</scope>
    <source>
        <strain evidence="1">YM2019G1</strain>
    </source>
</reference>
<accession>A0A6A2WCW8</accession>
<sequence>MSFSSHFIICIKAVLTEAQAEGLVGEIHLKEKELENLSGLWTKLDSSNAEGNAARNRFEEVLPIRDLPQIFLLIIIPSFLITPAEGARISRGSCYSGRLSCSTS</sequence>
<comment type="caution">
    <text evidence="1">The sequence shown here is derived from an EMBL/GenBank/DDBJ whole genome shotgun (WGS) entry which is preliminary data.</text>
</comment>
<gene>
    <name evidence="1" type="ORF">F3Y22_tig00117034pilonHSYRG00394</name>
</gene>
<organism evidence="1 2">
    <name type="scientific">Hibiscus syriacus</name>
    <name type="common">Rose of Sharon</name>
    <dbReference type="NCBI Taxonomy" id="106335"/>
    <lineage>
        <taxon>Eukaryota</taxon>
        <taxon>Viridiplantae</taxon>
        <taxon>Streptophyta</taxon>
        <taxon>Embryophyta</taxon>
        <taxon>Tracheophyta</taxon>
        <taxon>Spermatophyta</taxon>
        <taxon>Magnoliopsida</taxon>
        <taxon>eudicotyledons</taxon>
        <taxon>Gunneridae</taxon>
        <taxon>Pentapetalae</taxon>
        <taxon>rosids</taxon>
        <taxon>malvids</taxon>
        <taxon>Malvales</taxon>
        <taxon>Malvaceae</taxon>
        <taxon>Malvoideae</taxon>
        <taxon>Hibiscus</taxon>
    </lineage>
</organism>
<keyword evidence="2" id="KW-1185">Reference proteome</keyword>
<evidence type="ECO:0000313" key="2">
    <source>
        <dbReference type="Proteomes" id="UP000436088"/>
    </source>
</evidence>
<dbReference type="Proteomes" id="UP000436088">
    <property type="component" value="Unassembled WGS sequence"/>
</dbReference>
<proteinExistence type="predicted"/>
<protein>
    <submittedName>
        <fullName evidence="1">Uncharacterized protein</fullName>
    </submittedName>
</protein>
<dbReference type="AlphaFoldDB" id="A0A6A2WCW8"/>
<dbReference type="EMBL" id="VEPZ02001782">
    <property type="protein sequence ID" value="KAE8654991.1"/>
    <property type="molecule type" value="Genomic_DNA"/>
</dbReference>
<name>A0A6A2WCW8_HIBSY</name>